<dbReference type="GO" id="GO:0005737">
    <property type="term" value="C:cytoplasm"/>
    <property type="evidence" value="ECO:0007669"/>
    <property type="project" value="UniProtKB-SubCell"/>
</dbReference>
<dbReference type="AlphaFoldDB" id="A0A2U3D719"/>
<evidence type="ECO:0000256" key="9">
    <source>
        <dbReference type="HAMAP-Rule" id="MF_00060"/>
    </source>
</evidence>
<organism evidence="11 12">
    <name type="scientific">Sulfoacidibacillus thermotolerans</name>
    <name type="common">Acidibacillus sulfuroxidans</name>
    <dbReference type="NCBI Taxonomy" id="1765684"/>
    <lineage>
        <taxon>Bacteria</taxon>
        <taxon>Bacillati</taxon>
        <taxon>Bacillota</taxon>
        <taxon>Bacilli</taxon>
        <taxon>Bacillales</taxon>
        <taxon>Alicyclobacillaceae</taxon>
        <taxon>Sulfoacidibacillus</taxon>
    </lineage>
</organism>
<dbReference type="InterPro" id="IPR036523">
    <property type="entry name" value="SurE-like_sf"/>
</dbReference>
<dbReference type="GO" id="GO:0008253">
    <property type="term" value="F:5'-nucleotidase activity"/>
    <property type="evidence" value="ECO:0007669"/>
    <property type="project" value="UniProtKB-UniRule"/>
</dbReference>
<dbReference type="GO" id="GO:0008254">
    <property type="term" value="F:3'-nucleotidase activity"/>
    <property type="evidence" value="ECO:0007669"/>
    <property type="project" value="TreeGrafter"/>
</dbReference>
<gene>
    <name evidence="9" type="primary">surE</name>
    <name evidence="11" type="ORF">BM613_10540</name>
</gene>
<feature type="binding site" evidence="9">
    <location>
        <position position="39"/>
    </location>
    <ligand>
        <name>a divalent metal cation</name>
        <dbReference type="ChEBI" id="CHEBI:60240"/>
    </ligand>
</feature>
<comment type="catalytic activity">
    <reaction evidence="1 9">
        <text>a ribonucleoside 5'-phosphate + H2O = a ribonucleoside + phosphate</text>
        <dbReference type="Rhea" id="RHEA:12484"/>
        <dbReference type="ChEBI" id="CHEBI:15377"/>
        <dbReference type="ChEBI" id="CHEBI:18254"/>
        <dbReference type="ChEBI" id="CHEBI:43474"/>
        <dbReference type="ChEBI" id="CHEBI:58043"/>
        <dbReference type="EC" id="3.1.3.5"/>
    </reaction>
</comment>
<comment type="cofactor">
    <cofactor evidence="9">
        <name>a divalent metal cation</name>
        <dbReference type="ChEBI" id="CHEBI:60240"/>
    </cofactor>
    <text evidence="9">Binds 1 divalent metal cation per subunit.</text>
</comment>
<comment type="caution">
    <text evidence="11">The sequence shown here is derived from an EMBL/GenBank/DDBJ whole genome shotgun (WGS) entry which is preliminary data.</text>
</comment>
<protein>
    <recommendedName>
        <fullName evidence="9">5'-nucleotidase SurE</fullName>
        <ecNumber evidence="9">3.1.3.5</ecNumber>
    </recommendedName>
    <alternativeName>
        <fullName evidence="9">Nucleoside 5'-monophosphate phosphohydrolase</fullName>
    </alternativeName>
</protein>
<dbReference type="HAMAP" id="MF_00060">
    <property type="entry name" value="SurE"/>
    <property type="match status" value="1"/>
</dbReference>
<dbReference type="EC" id="3.1.3.5" evidence="9"/>
<dbReference type="NCBIfam" id="TIGR00087">
    <property type="entry name" value="surE"/>
    <property type="match status" value="1"/>
</dbReference>
<dbReference type="Proteomes" id="UP000245380">
    <property type="component" value="Unassembled WGS sequence"/>
</dbReference>
<dbReference type="Pfam" id="PF01975">
    <property type="entry name" value="SurE"/>
    <property type="match status" value="1"/>
</dbReference>
<dbReference type="InterPro" id="IPR030048">
    <property type="entry name" value="SurE"/>
</dbReference>
<dbReference type="OrthoDB" id="9780815at2"/>
<feature type="binding site" evidence="9">
    <location>
        <position position="8"/>
    </location>
    <ligand>
        <name>a divalent metal cation</name>
        <dbReference type="ChEBI" id="CHEBI:60240"/>
    </ligand>
</feature>
<evidence type="ECO:0000256" key="4">
    <source>
        <dbReference type="ARBA" id="ARBA00011062"/>
    </source>
</evidence>
<evidence type="ECO:0000313" key="12">
    <source>
        <dbReference type="Proteomes" id="UP000245380"/>
    </source>
</evidence>
<dbReference type="Gene3D" id="3.40.1210.10">
    <property type="entry name" value="Survival protein SurE-like phosphatase/nucleotidase"/>
    <property type="match status" value="1"/>
</dbReference>
<evidence type="ECO:0000259" key="10">
    <source>
        <dbReference type="Pfam" id="PF01975"/>
    </source>
</evidence>
<accession>A0A2U3D719</accession>
<sequence length="251" mass="27284">MRVLITNDDGIYAPGIKALAKHFAAFAHVTVVAPDRQQSATSHAITLHKPLHVDEVHIGANIRSFQVNGTPADCVKLALGALCDHAPDLVLSGVNSGANLGLDIVYSGTASAAAEAVLQGYKAIALSVTKPPFDFTSSVRIAEKLAHELIKHSLPADTYLNVNIPPLAYDQLKGIRVTRIGVRKYKNAYEQRKDPLGRSYYWQAGQIVNVQNEPDTDVRAIEEGKVSVTPIHFNFTNPQTLVTLDSWQLTL</sequence>
<keyword evidence="6 9" id="KW-0479">Metal-binding</keyword>
<dbReference type="RefSeq" id="WP_109431160.1">
    <property type="nucleotide sequence ID" value="NZ_MPDK01000019.1"/>
</dbReference>
<dbReference type="InterPro" id="IPR002828">
    <property type="entry name" value="SurE-like_Pase/nucleotidase"/>
</dbReference>
<evidence type="ECO:0000256" key="1">
    <source>
        <dbReference type="ARBA" id="ARBA00000815"/>
    </source>
</evidence>
<comment type="cofactor">
    <cofactor evidence="2">
        <name>Mg(2+)</name>
        <dbReference type="ChEBI" id="CHEBI:18420"/>
    </cofactor>
</comment>
<reference evidence="11 12" key="1">
    <citation type="submission" date="2016-11" db="EMBL/GenBank/DDBJ databases">
        <title>Comparative genomics of Acidibacillus ferroxidans species.</title>
        <authorList>
            <person name="Oliveira G."/>
            <person name="Nunes G."/>
            <person name="Oliveira R."/>
            <person name="Araujo F."/>
            <person name="Salim A."/>
            <person name="Scholte L."/>
            <person name="Morais D."/>
            <person name="Nancucheo I."/>
            <person name="Johnson D.B."/>
            <person name="Grail B."/>
            <person name="Bittencourt J."/>
            <person name="Valadares R."/>
        </authorList>
    </citation>
    <scope>NUCLEOTIDE SEQUENCE [LARGE SCALE GENOMIC DNA]</scope>
    <source>
        <strain evidence="11 12">Y002</strain>
    </source>
</reference>
<evidence type="ECO:0000256" key="5">
    <source>
        <dbReference type="ARBA" id="ARBA00022490"/>
    </source>
</evidence>
<evidence type="ECO:0000256" key="6">
    <source>
        <dbReference type="ARBA" id="ARBA00022723"/>
    </source>
</evidence>
<keyword evidence="8 9" id="KW-0378">Hydrolase</keyword>
<dbReference type="GO" id="GO:0046872">
    <property type="term" value="F:metal ion binding"/>
    <property type="evidence" value="ECO:0007669"/>
    <property type="project" value="UniProtKB-UniRule"/>
</dbReference>
<comment type="similarity">
    <text evidence="4 9">Belongs to the SurE nucleotidase family.</text>
</comment>
<feature type="binding site" evidence="9">
    <location>
        <position position="9"/>
    </location>
    <ligand>
        <name>a divalent metal cation</name>
        <dbReference type="ChEBI" id="CHEBI:60240"/>
    </ligand>
</feature>
<dbReference type="NCBIfam" id="NF001492">
    <property type="entry name" value="PRK00346.2-2"/>
    <property type="match status" value="1"/>
</dbReference>
<dbReference type="GO" id="GO:0004309">
    <property type="term" value="F:exopolyphosphatase activity"/>
    <property type="evidence" value="ECO:0007669"/>
    <property type="project" value="TreeGrafter"/>
</dbReference>
<dbReference type="PANTHER" id="PTHR30457:SF12">
    <property type="entry name" value="5'_3'-NUCLEOTIDASE SURE"/>
    <property type="match status" value="1"/>
</dbReference>
<keyword evidence="7 9" id="KW-0547">Nucleotide-binding</keyword>
<keyword evidence="12" id="KW-1185">Reference proteome</keyword>
<dbReference type="EMBL" id="MPDK01000019">
    <property type="protein sequence ID" value="PWI57079.1"/>
    <property type="molecule type" value="Genomic_DNA"/>
</dbReference>
<feature type="domain" description="Survival protein SurE-like phosphatase/nucleotidase" evidence="10">
    <location>
        <begin position="3"/>
        <end position="186"/>
    </location>
</feature>
<dbReference type="NCBIfam" id="NF001490">
    <property type="entry name" value="PRK00346.1-4"/>
    <property type="match status" value="1"/>
</dbReference>
<evidence type="ECO:0000256" key="8">
    <source>
        <dbReference type="ARBA" id="ARBA00022801"/>
    </source>
</evidence>
<evidence type="ECO:0000313" key="11">
    <source>
        <dbReference type="EMBL" id="PWI57079.1"/>
    </source>
</evidence>
<comment type="subcellular location">
    <subcellularLocation>
        <location evidence="3 9">Cytoplasm</location>
    </subcellularLocation>
</comment>
<dbReference type="PANTHER" id="PTHR30457">
    <property type="entry name" value="5'-NUCLEOTIDASE SURE"/>
    <property type="match status" value="1"/>
</dbReference>
<feature type="binding site" evidence="9">
    <location>
        <position position="95"/>
    </location>
    <ligand>
        <name>a divalent metal cation</name>
        <dbReference type="ChEBI" id="CHEBI:60240"/>
    </ligand>
</feature>
<evidence type="ECO:0000256" key="3">
    <source>
        <dbReference type="ARBA" id="ARBA00004496"/>
    </source>
</evidence>
<evidence type="ECO:0000256" key="2">
    <source>
        <dbReference type="ARBA" id="ARBA00001946"/>
    </source>
</evidence>
<name>A0A2U3D719_SULT2</name>
<evidence type="ECO:0000256" key="7">
    <source>
        <dbReference type="ARBA" id="ARBA00022741"/>
    </source>
</evidence>
<proteinExistence type="inferred from homology"/>
<comment type="function">
    <text evidence="9">Nucleotidase that shows phosphatase activity on nucleoside 5'-monophosphates.</text>
</comment>
<dbReference type="GO" id="GO:0000166">
    <property type="term" value="F:nucleotide binding"/>
    <property type="evidence" value="ECO:0007669"/>
    <property type="project" value="UniProtKB-KW"/>
</dbReference>
<dbReference type="SUPFAM" id="SSF64167">
    <property type="entry name" value="SurE-like"/>
    <property type="match status" value="1"/>
</dbReference>
<dbReference type="FunFam" id="3.40.1210.10:FF:000001">
    <property type="entry name" value="5'/3'-nucleotidase SurE"/>
    <property type="match status" value="1"/>
</dbReference>
<keyword evidence="5 9" id="KW-0963">Cytoplasm</keyword>